<proteinExistence type="predicted"/>
<reference evidence="1 2" key="2">
    <citation type="journal article" date="2012" name="Int. J. Syst. Evol. Microbiol.">
        <title>Magnetococcus marinus gen. nov., sp. nov., a marine, magnetotactic bacterium that represents a novel lineage (Magnetococcaceae fam. nov.; Magnetococcales ord. nov.) at the base of the Alphaproteobacteria.</title>
        <authorList>
            <person name="Bazylinski D.A."/>
            <person name="Williams T.J."/>
            <person name="Lefevre C.T."/>
            <person name="Berg R.J."/>
            <person name="Zhang C.L."/>
            <person name="Bowser S.S."/>
            <person name="Dean A.J."/>
            <person name="Beveridge T.J."/>
        </authorList>
    </citation>
    <scope>NUCLEOTIDE SEQUENCE [LARGE SCALE GENOMIC DNA]</scope>
    <source>
        <strain evidence="2">ATCC BAA-1437 / JCM 17883 / MC-1</strain>
    </source>
</reference>
<gene>
    <name evidence="1" type="ordered locus">Mmc1_1597</name>
</gene>
<accession>A0L813</accession>
<dbReference type="STRING" id="156889.Mmc1_1597"/>
<evidence type="ECO:0000313" key="2">
    <source>
        <dbReference type="Proteomes" id="UP000002586"/>
    </source>
</evidence>
<protein>
    <submittedName>
        <fullName evidence="1">Uncharacterized protein</fullName>
    </submittedName>
</protein>
<evidence type="ECO:0000313" key="1">
    <source>
        <dbReference type="EMBL" id="ABK44106.1"/>
    </source>
</evidence>
<dbReference type="Proteomes" id="UP000002586">
    <property type="component" value="Chromosome"/>
</dbReference>
<dbReference type="KEGG" id="mgm:Mmc1_1597"/>
<dbReference type="AlphaFoldDB" id="A0L813"/>
<name>A0L813_MAGMM</name>
<dbReference type="EMBL" id="CP000471">
    <property type="protein sequence ID" value="ABK44106.1"/>
    <property type="molecule type" value="Genomic_DNA"/>
</dbReference>
<keyword evidence="2" id="KW-1185">Reference proteome</keyword>
<reference evidence="2" key="1">
    <citation type="journal article" date="2009" name="Appl. Environ. Microbiol.">
        <title>Complete genome sequence of the chemolithoautotrophic marine magnetotactic coccus strain MC-1.</title>
        <authorList>
            <person name="Schubbe S."/>
            <person name="Williams T.J."/>
            <person name="Xie G."/>
            <person name="Kiss H.E."/>
            <person name="Brettin T.S."/>
            <person name="Martinez D."/>
            <person name="Ross C.A."/>
            <person name="Schuler D."/>
            <person name="Cox B.L."/>
            <person name="Nealson K.H."/>
            <person name="Bazylinski D.A."/>
        </authorList>
    </citation>
    <scope>NUCLEOTIDE SEQUENCE [LARGE SCALE GENOMIC DNA]</scope>
    <source>
        <strain evidence="2">ATCC BAA-1437 / JCM 17883 / MC-1</strain>
    </source>
</reference>
<organism evidence="1 2">
    <name type="scientific">Magnetococcus marinus (strain ATCC BAA-1437 / JCM 17883 / MC-1)</name>
    <dbReference type="NCBI Taxonomy" id="156889"/>
    <lineage>
        <taxon>Bacteria</taxon>
        <taxon>Pseudomonadati</taxon>
        <taxon>Pseudomonadota</taxon>
        <taxon>Magnetococcia</taxon>
        <taxon>Magnetococcales</taxon>
        <taxon>Magnetococcaceae</taxon>
        <taxon>Magnetococcus</taxon>
    </lineage>
</organism>
<dbReference type="HOGENOM" id="CLU_117591_0_0_5"/>
<sequence>MCRSVTGENKTVSRRFFVKSLFSVIFATLLLNPLFGLPFAGEQEDRRLSVALKLFPSFLSADPQLAHKKNAKGQLHLLILYSNRLNQAMDLAKGLQSREKLRGLPLLVEAVALSDIPLYEDQQIAGMFLSQPADEALPGVIEAARQHGVMLVSPFQGDVEAGVAGGISITDRVLPYLNMAALRACQIELKPFFLRVAKRYE</sequence>